<proteinExistence type="predicted"/>
<dbReference type="Proteomes" id="UP000229816">
    <property type="component" value="Unassembled WGS sequence"/>
</dbReference>
<dbReference type="AlphaFoldDB" id="A0A2M8ESJ2"/>
<comment type="caution">
    <text evidence="2">The sequence shown here is derived from an EMBL/GenBank/DDBJ whole genome shotgun (WGS) entry which is preliminary data.</text>
</comment>
<evidence type="ECO:0000313" key="2">
    <source>
        <dbReference type="EMBL" id="PJC28036.1"/>
    </source>
</evidence>
<keyword evidence="1" id="KW-0175">Coiled coil</keyword>
<protein>
    <recommendedName>
        <fullName evidence="4">Cell division protein FtsL</fullName>
    </recommendedName>
</protein>
<dbReference type="EMBL" id="PFSF01000048">
    <property type="protein sequence ID" value="PJC28036.1"/>
    <property type="molecule type" value="Genomic_DNA"/>
</dbReference>
<gene>
    <name evidence="2" type="ORF">CO054_02335</name>
</gene>
<feature type="coiled-coil region" evidence="1">
    <location>
        <begin position="28"/>
        <end position="62"/>
    </location>
</feature>
<name>A0A2M8ESJ2_9BACT</name>
<evidence type="ECO:0000256" key="1">
    <source>
        <dbReference type="SAM" id="Coils"/>
    </source>
</evidence>
<sequence length="92" mass="10011">MIRSKLLFLVVGLVIVLSLTQLVISHNLATTGETVRQLELQADQLEEENATLTAEINKIGSLAKITEEAQKLGLVKATQVLHLTPEIPVALK</sequence>
<accession>A0A2M8ESJ2</accession>
<reference evidence="3" key="1">
    <citation type="submission" date="2017-09" db="EMBL/GenBank/DDBJ databases">
        <title>Depth-based differentiation of microbial function through sediment-hosted aquifers and enrichment of novel symbionts in the deep terrestrial subsurface.</title>
        <authorList>
            <person name="Probst A.J."/>
            <person name="Ladd B."/>
            <person name="Jarett J.K."/>
            <person name="Geller-Mcgrath D.E."/>
            <person name="Sieber C.M.K."/>
            <person name="Emerson J.B."/>
            <person name="Anantharaman K."/>
            <person name="Thomas B.C."/>
            <person name="Malmstrom R."/>
            <person name="Stieglmeier M."/>
            <person name="Klingl A."/>
            <person name="Woyke T."/>
            <person name="Ryan C.M."/>
            <person name="Banfield J.F."/>
        </authorList>
    </citation>
    <scope>NUCLEOTIDE SEQUENCE [LARGE SCALE GENOMIC DNA]</scope>
</reference>
<evidence type="ECO:0000313" key="3">
    <source>
        <dbReference type="Proteomes" id="UP000229816"/>
    </source>
</evidence>
<organism evidence="2 3">
    <name type="scientific">Candidatus Shapirobacteria bacterium CG_4_9_14_0_2_um_filter_39_11</name>
    <dbReference type="NCBI Taxonomy" id="1974478"/>
    <lineage>
        <taxon>Bacteria</taxon>
        <taxon>Candidatus Shapironibacteriota</taxon>
    </lineage>
</organism>
<evidence type="ECO:0008006" key="4">
    <source>
        <dbReference type="Google" id="ProtNLM"/>
    </source>
</evidence>